<evidence type="ECO:0000256" key="14">
    <source>
        <dbReference type="ARBA" id="ARBA00023002"/>
    </source>
</evidence>
<dbReference type="InterPro" id="IPR029039">
    <property type="entry name" value="Flavoprotein-like_sf"/>
</dbReference>
<protein>
    <recommendedName>
        <fullName evidence="16">NADPH-dependent diflavin oxidoreductase 1</fullName>
        <ecNumber evidence="16">1.18.1.-</ecNumber>
    </recommendedName>
    <alternativeName>
        <fullName evidence="16">NADPH-dependent FMN and FAD-containing oxidoreductase</fullName>
    </alternativeName>
</protein>
<dbReference type="InterPro" id="IPR039261">
    <property type="entry name" value="FNR_nucleotide-bd"/>
</dbReference>
<evidence type="ECO:0000256" key="1">
    <source>
        <dbReference type="ARBA" id="ARBA00001917"/>
    </source>
</evidence>
<evidence type="ECO:0000256" key="8">
    <source>
        <dbReference type="ARBA" id="ARBA00022630"/>
    </source>
</evidence>
<dbReference type="Pfam" id="PF01733">
    <property type="entry name" value="Nucleoside_tran"/>
    <property type="match status" value="1"/>
</dbReference>
<dbReference type="PANTHER" id="PTHR19384">
    <property type="entry name" value="NITRIC OXIDE SYNTHASE-RELATED"/>
    <property type="match status" value="1"/>
</dbReference>
<keyword evidence="20" id="KW-1185">Reference proteome</keyword>
<dbReference type="Pfam" id="PF00258">
    <property type="entry name" value="Flavodoxin_1"/>
    <property type="match status" value="1"/>
</dbReference>
<feature type="binding site" evidence="16">
    <location>
        <begin position="378"/>
        <end position="381"/>
    </location>
    <ligand>
        <name>FAD</name>
        <dbReference type="ChEBI" id="CHEBI:57692"/>
    </ligand>
</feature>
<evidence type="ECO:0000256" key="10">
    <source>
        <dbReference type="ARBA" id="ARBA00022692"/>
    </source>
</evidence>
<feature type="binding site" evidence="16">
    <location>
        <position position="129"/>
    </location>
    <ligand>
        <name>FMN</name>
        <dbReference type="ChEBI" id="CHEBI:58210"/>
    </ligand>
</feature>
<evidence type="ECO:0000256" key="9">
    <source>
        <dbReference type="ARBA" id="ARBA00022643"/>
    </source>
</evidence>
<dbReference type="AlphaFoldDB" id="A0A6J3KH38"/>
<dbReference type="Proteomes" id="UP000504631">
    <property type="component" value="Unplaced"/>
</dbReference>
<dbReference type="InterPro" id="IPR001709">
    <property type="entry name" value="Flavoprot_Pyr_Nucl_cyt_Rdtase"/>
</dbReference>
<comment type="similarity">
    <text evidence="5">Belongs to the SLC29A/ENT transporter (TC 2.A.57) family.</text>
</comment>
<feature type="transmembrane region" description="Helical" evidence="17">
    <location>
        <begin position="890"/>
        <end position="907"/>
    </location>
</feature>
<dbReference type="Gene3D" id="2.40.30.10">
    <property type="entry name" value="Translation factors"/>
    <property type="match status" value="1"/>
</dbReference>
<feature type="transmembrane region" description="Helical" evidence="17">
    <location>
        <begin position="963"/>
        <end position="989"/>
    </location>
</feature>
<comment type="catalytic activity">
    <reaction evidence="16">
        <text>2 oxidized [2Fe-2S]-[protein] + NADPH = 2 reduced [2Fe-2S]-[protein] + NADP(+) + H(+)</text>
        <dbReference type="Rhea" id="RHEA:67716"/>
        <dbReference type="Rhea" id="RHEA-COMP:17327"/>
        <dbReference type="Rhea" id="RHEA-COMP:17328"/>
        <dbReference type="ChEBI" id="CHEBI:15378"/>
        <dbReference type="ChEBI" id="CHEBI:33737"/>
        <dbReference type="ChEBI" id="CHEBI:33738"/>
        <dbReference type="ChEBI" id="CHEBI:57783"/>
        <dbReference type="ChEBI" id="CHEBI:58349"/>
    </reaction>
</comment>
<dbReference type="Gene3D" id="3.40.50.360">
    <property type="match status" value="1"/>
</dbReference>
<evidence type="ECO:0000259" key="18">
    <source>
        <dbReference type="PROSITE" id="PS50902"/>
    </source>
</evidence>
<dbReference type="SUPFAM" id="SSF52343">
    <property type="entry name" value="Ferredoxin reductase-like, C-terminal NADP-linked domain"/>
    <property type="match status" value="1"/>
</dbReference>
<dbReference type="Pfam" id="PF00175">
    <property type="entry name" value="NAD_binding_1"/>
    <property type="match status" value="1"/>
</dbReference>
<dbReference type="FunFam" id="3.40.50.360:FF:000015">
    <property type="entry name" value="NADPH-dependent diflavin oxidoreductase 1"/>
    <property type="match status" value="1"/>
</dbReference>
<dbReference type="SUPFAM" id="SSF52218">
    <property type="entry name" value="Flavoproteins"/>
    <property type="match status" value="1"/>
</dbReference>
<keyword evidence="6" id="KW-0813">Transport</keyword>
<dbReference type="GO" id="GO:0005337">
    <property type="term" value="F:nucleoside transmembrane transporter activity"/>
    <property type="evidence" value="ECO:0007669"/>
    <property type="project" value="InterPro"/>
</dbReference>
<feature type="transmembrane region" description="Helical" evidence="17">
    <location>
        <begin position="759"/>
        <end position="779"/>
    </location>
</feature>
<feature type="domain" description="Flavodoxin-like" evidence="18">
    <location>
        <begin position="3"/>
        <end position="147"/>
    </location>
</feature>
<feature type="binding site" evidence="16">
    <location>
        <begin position="9"/>
        <end position="14"/>
    </location>
    <ligand>
        <name>FMN</name>
        <dbReference type="ChEBI" id="CHEBI:58210"/>
    </ligand>
</feature>
<evidence type="ECO:0000256" key="13">
    <source>
        <dbReference type="ARBA" id="ARBA00022989"/>
    </source>
</evidence>
<dbReference type="GO" id="GO:0005829">
    <property type="term" value="C:cytosol"/>
    <property type="evidence" value="ECO:0007669"/>
    <property type="project" value="TreeGrafter"/>
</dbReference>
<evidence type="ECO:0000256" key="15">
    <source>
        <dbReference type="ARBA" id="ARBA00023136"/>
    </source>
</evidence>
<evidence type="ECO:0000256" key="5">
    <source>
        <dbReference type="ARBA" id="ARBA00007965"/>
    </source>
</evidence>
<comment type="cofactor">
    <cofactor evidence="2 16">
        <name>FAD</name>
        <dbReference type="ChEBI" id="CHEBI:57692"/>
    </cofactor>
</comment>
<feature type="binding site" evidence="16">
    <location>
        <position position="451"/>
    </location>
    <ligand>
        <name>NADP(+)</name>
        <dbReference type="ChEBI" id="CHEBI:58349"/>
    </ligand>
</feature>
<dbReference type="Pfam" id="PF00667">
    <property type="entry name" value="FAD_binding_1"/>
    <property type="match status" value="1"/>
</dbReference>
<keyword evidence="14 16" id="KW-0560">Oxidoreductase</keyword>
<evidence type="ECO:0000313" key="20">
    <source>
        <dbReference type="Proteomes" id="UP000504631"/>
    </source>
</evidence>
<feature type="transmembrane region" description="Helical" evidence="17">
    <location>
        <begin position="727"/>
        <end position="747"/>
    </location>
</feature>
<dbReference type="EC" id="1.18.1.-" evidence="16"/>
<dbReference type="GO" id="GO:0016226">
    <property type="term" value="P:iron-sulfur cluster assembly"/>
    <property type="evidence" value="ECO:0007669"/>
    <property type="project" value="UniProtKB-UniRule"/>
</dbReference>
<comment type="caution">
    <text evidence="16">Lacks conserved residue(s) required for the propagation of feature annotation.</text>
</comment>
<feature type="transmembrane region" description="Helical" evidence="17">
    <location>
        <begin position="631"/>
        <end position="651"/>
    </location>
</feature>
<dbReference type="HAMAP" id="MF_03178">
    <property type="entry name" value="NDOR1"/>
    <property type="match status" value="1"/>
</dbReference>
<feature type="transmembrane region" description="Helical" evidence="17">
    <location>
        <begin position="821"/>
        <end position="839"/>
    </location>
</feature>
<evidence type="ECO:0000313" key="21">
    <source>
        <dbReference type="RefSeq" id="XP_033352492.1"/>
    </source>
</evidence>
<feature type="transmembrane region" description="Helical" evidence="17">
    <location>
        <begin position="859"/>
        <end position="883"/>
    </location>
</feature>
<keyword evidence="11 16" id="KW-0274">FAD</keyword>
<sequence>MRITILYGSETGTAQDVAEQIWKTAKRKGLESNVFAMNDYNVQNLDTEKMIVFVVATTGQGDPPNNMRQFWRLLLRKYLPTTLLSNVKYGILGLGDSSYQKFNFAAKKLNRRLMQLGAKELLPIGLADDQHDLGIDAVVDSWLEEMWMKVGDTFNISIIDLINNENNIIERFHISERDRNSMNNEYCSVHDIFMKEVFTNNEVKVGTIIENIRTTAQDHFQDVRLIKFRSDNINYQPGDIVYVRPKNSQKQIEKFFNVLNDNNVQLNPDMLIQVTEKEIKVPNVLKQILTLYQIVEQYWDLSFKPRRSTMQLLSLISENELEKGKLDEFTTASGQEELYNYINRPRRTILELLADFPHTTSKLNVKLLFEIMSPIKPRAFSIASSLRITENEIHLLVAVVKYKTKLLEPRYGLCSNWLASLKKEDKIIFWIQKGTFKFEYNKPMIFIGPGTGIAPFRSAILDKCALDDNLNDCVLFFGCRNKKKDYHCKDDFEYLSLKKGLNLFCAFSRDQEHKIYVQHVIHSQKQLCWEFLNRNGNIYLAGTEPVRLSPGWEGTGRPDDELNFRGVTMDQADLELNPPKDRLNIVFCIMVLHGIGILMPWNMFITAKNYFVNYKLSEEYTGIQSNYATNFLAYLGFAAQIPNLLFNWLNVFMQFGGNLTTRIVWGIFIQVLIFVCTVILAMTDSSGWPGVFFWITMISVIILNTANGIYQNSVFGMVAKLPTKYTGAVILGSNISGTFTAMINFLAQYMAPNPRTAAIYYFITALFILLACFDTYFALPINRFYRYRELLHQKGINKRQLENNARDKHNTPPYWKIFKQCFPQCFNTFFIFFVTLSLFPSVQSDIVRSDPNFIVSSNYYSTVMCFLTFNVTALIGSSIASLVQWPSKKYLIIPVLLRVFYIPLFLFCNYKPSGVSRILPVYISNDWIYFLIAVTMGISSGYFSSLSMMYCPRMVDSEYMATAGMFGAASLITGLFTGILFSMVMPILVANISFELS</sequence>
<keyword evidence="7 16" id="KW-0963">Cytoplasm</keyword>
<comment type="subcellular location">
    <subcellularLocation>
        <location evidence="4 16">Cytoplasm</location>
    </subcellularLocation>
    <subcellularLocation>
        <location evidence="3">Membrane</location>
        <topology evidence="3">Multi-pass membrane protein</topology>
    </subcellularLocation>
</comment>
<dbReference type="PROSITE" id="PS50902">
    <property type="entry name" value="FLAVODOXIN_LIKE"/>
    <property type="match status" value="1"/>
</dbReference>
<reference evidence="21" key="1">
    <citation type="submission" date="2025-08" db="UniProtKB">
        <authorList>
            <consortium name="RefSeq"/>
        </authorList>
    </citation>
    <scope>IDENTIFICATION</scope>
    <source>
        <tissue evidence="21">Muscle</tissue>
    </source>
</reference>
<dbReference type="PANTHER" id="PTHR19384:SF10">
    <property type="entry name" value="NADPH-DEPENDENT DIFLAVIN OXIDOREDUCTASE 1"/>
    <property type="match status" value="1"/>
</dbReference>
<evidence type="ECO:0000256" key="16">
    <source>
        <dbReference type="HAMAP-Rule" id="MF_03178"/>
    </source>
</evidence>
<evidence type="ECO:0000259" key="19">
    <source>
        <dbReference type="PROSITE" id="PS51384"/>
    </source>
</evidence>
<dbReference type="PRINTS" id="PR00371">
    <property type="entry name" value="FPNCR"/>
</dbReference>
<dbReference type="Gene3D" id="1.20.990.10">
    <property type="entry name" value="NADPH-cytochrome p450 Reductase, Chain A, domain 3"/>
    <property type="match status" value="1"/>
</dbReference>
<evidence type="ECO:0000256" key="3">
    <source>
        <dbReference type="ARBA" id="ARBA00004141"/>
    </source>
</evidence>
<dbReference type="PROSITE" id="PS51384">
    <property type="entry name" value="FAD_FR"/>
    <property type="match status" value="1"/>
</dbReference>
<evidence type="ECO:0000256" key="4">
    <source>
        <dbReference type="ARBA" id="ARBA00004496"/>
    </source>
</evidence>
<proteinExistence type="inferred from homology"/>
<feature type="binding site" evidence="16">
    <location>
        <begin position="94"/>
        <end position="103"/>
    </location>
    <ligand>
        <name>FMN</name>
        <dbReference type="ChEBI" id="CHEBI:58210"/>
    </ligand>
</feature>
<dbReference type="CTD" id="33921"/>
<dbReference type="InterPro" id="IPR001433">
    <property type="entry name" value="OxRdtase_FAD/NAD-bd"/>
</dbReference>
<feature type="transmembrane region" description="Helical" evidence="17">
    <location>
        <begin position="585"/>
        <end position="611"/>
    </location>
</feature>
<dbReference type="GO" id="GO:0005634">
    <property type="term" value="C:nucleus"/>
    <property type="evidence" value="ECO:0007669"/>
    <property type="project" value="UniProtKB-ARBA"/>
</dbReference>
<feature type="transmembrane region" description="Helical" evidence="17">
    <location>
        <begin position="663"/>
        <end position="682"/>
    </location>
</feature>
<keyword evidence="9 16" id="KW-0288">FMN</keyword>
<feature type="transmembrane region" description="Helical" evidence="17">
    <location>
        <begin position="688"/>
        <end position="706"/>
    </location>
</feature>
<dbReference type="RefSeq" id="XP_033352492.1">
    <property type="nucleotide sequence ID" value="XM_033496601.1"/>
</dbReference>
<dbReference type="GO" id="GO:0050661">
    <property type="term" value="F:NADP binding"/>
    <property type="evidence" value="ECO:0007669"/>
    <property type="project" value="UniProtKB-UniRule"/>
</dbReference>
<feature type="binding site" evidence="16">
    <location>
        <begin position="56"/>
        <end position="59"/>
    </location>
    <ligand>
        <name>FMN</name>
        <dbReference type="ChEBI" id="CHEBI:58210"/>
    </ligand>
</feature>
<comment type="similarity">
    <text evidence="16">In the C-terminal section; belongs to the flavoprotein pyridine nucleotide cytochrome reductase family.</text>
</comment>
<keyword evidence="10 17" id="KW-0812">Transmembrane</keyword>
<dbReference type="InterPro" id="IPR003097">
    <property type="entry name" value="CysJ-like_FAD-binding"/>
</dbReference>
<evidence type="ECO:0000256" key="2">
    <source>
        <dbReference type="ARBA" id="ARBA00001974"/>
    </source>
</evidence>
<evidence type="ECO:0000256" key="11">
    <source>
        <dbReference type="ARBA" id="ARBA00022827"/>
    </source>
</evidence>
<dbReference type="GO" id="GO:0016651">
    <property type="term" value="F:oxidoreductase activity, acting on NAD(P)H"/>
    <property type="evidence" value="ECO:0007669"/>
    <property type="project" value="UniProtKB-UniRule"/>
</dbReference>
<dbReference type="GO" id="GO:0160246">
    <property type="term" value="F:NADPH-iron-sulfur [2Fe-2S] protein oxidoreductase activity"/>
    <property type="evidence" value="ECO:0007669"/>
    <property type="project" value="InterPro"/>
</dbReference>
<dbReference type="InterPro" id="IPR028879">
    <property type="entry name" value="NDOR1"/>
</dbReference>
<comment type="cofactor">
    <cofactor evidence="1 16">
        <name>FMN</name>
        <dbReference type="ChEBI" id="CHEBI:58210"/>
    </cofactor>
</comment>
<feature type="domain" description="FAD-binding FR-type" evidence="19">
    <location>
        <begin position="201"/>
        <end position="439"/>
    </location>
</feature>
<dbReference type="SUPFAM" id="SSF63380">
    <property type="entry name" value="Riboflavin synthase domain-like"/>
    <property type="match status" value="1"/>
</dbReference>
<dbReference type="InterPro" id="IPR001094">
    <property type="entry name" value="Flavdoxin-like"/>
</dbReference>
<feature type="binding site" evidence="16">
    <location>
        <begin position="412"/>
        <end position="415"/>
    </location>
    <ligand>
        <name>FAD</name>
        <dbReference type="ChEBI" id="CHEBI:57692"/>
    </ligand>
</feature>
<dbReference type="InterPro" id="IPR017927">
    <property type="entry name" value="FAD-bd_FR_type"/>
</dbReference>
<accession>A0A6J3KH38</accession>
<dbReference type="Gene3D" id="3.40.50.80">
    <property type="entry name" value="Nucleotide-binding domain of ferredoxin-NADP reductase (FNR) module"/>
    <property type="match status" value="1"/>
</dbReference>
<feature type="binding site" evidence="16">
    <location>
        <position position="346"/>
    </location>
    <ligand>
        <name>FAD</name>
        <dbReference type="ChEBI" id="CHEBI:57692"/>
    </ligand>
</feature>
<organism evidence="20 21">
    <name type="scientific">Bombus vosnesenskii</name>
    <dbReference type="NCBI Taxonomy" id="207650"/>
    <lineage>
        <taxon>Eukaryota</taxon>
        <taxon>Metazoa</taxon>
        <taxon>Ecdysozoa</taxon>
        <taxon>Arthropoda</taxon>
        <taxon>Hexapoda</taxon>
        <taxon>Insecta</taxon>
        <taxon>Pterygota</taxon>
        <taxon>Neoptera</taxon>
        <taxon>Endopterygota</taxon>
        <taxon>Hymenoptera</taxon>
        <taxon>Apocrita</taxon>
        <taxon>Aculeata</taxon>
        <taxon>Apoidea</taxon>
        <taxon>Anthophila</taxon>
        <taxon>Apidae</taxon>
        <taxon>Bombus</taxon>
        <taxon>Pyrobombus</taxon>
    </lineage>
</organism>
<gene>
    <name evidence="21" type="primary">LOC117234993</name>
</gene>
<keyword evidence="13 17" id="KW-1133">Transmembrane helix</keyword>
<evidence type="ECO:0000256" key="7">
    <source>
        <dbReference type="ARBA" id="ARBA00022490"/>
    </source>
</evidence>
<comment type="function">
    <text evidence="16">NADPH-dependent reductase which is a central component of the cytosolic iron-sulfur (Fe-S) protein assembly (CIA) machinery. Transfers electrons from NADPH via its FAD and FMN prosthetic groups to the [2Fe-2S] cluster of the anamorsin/DRE2 homolog, another key component of the CIA machinery. In turn, this reduced cluster provides electrons for assembly of cytosolic iron-sulfur cluster proteins.</text>
</comment>
<dbReference type="InterPro" id="IPR017938">
    <property type="entry name" value="Riboflavin_synthase-like_b-brl"/>
</dbReference>
<keyword evidence="8 16" id="KW-0285">Flavoprotein</keyword>
<comment type="similarity">
    <text evidence="16">Belongs to the NADPH-dependent diflavin oxidoreductase NDOR1 family.</text>
</comment>
<feature type="binding site" evidence="16">
    <location>
        <begin position="508"/>
        <end position="509"/>
    </location>
    <ligand>
        <name>NADP(+)</name>
        <dbReference type="ChEBI" id="CHEBI:58349"/>
    </ligand>
</feature>
<dbReference type="GeneID" id="117234993"/>
<keyword evidence="15 17" id="KW-0472">Membrane</keyword>
<dbReference type="PRINTS" id="PR00369">
    <property type="entry name" value="FLAVODOXIN"/>
</dbReference>
<evidence type="ECO:0000256" key="17">
    <source>
        <dbReference type="SAM" id="Phobius"/>
    </source>
</evidence>
<evidence type="ECO:0000256" key="6">
    <source>
        <dbReference type="ARBA" id="ARBA00022448"/>
    </source>
</evidence>
<comment type="similarity">
    <text evidence="16">In the N-terminal section; belongs to the flavodoxin family.</text>
</comment>
<dbReference type="GO" id="GO:0010181">
    <property type="term" value="F:FMN binding"/>
    <property type="evidence" value="ECO:0007669"/>
    <property type="project" value="UniProtKB-UniRule"/>
</dbReference>
<dbReference type="InterPro" id="IPR023173">
    <property type="entry name" value="NADPH_Cyt_P450_Rdtase_alpha"/>
</dbReference>
<keyword evidence="12 16" id="KW-0521">NADP</keyword>
<name>A0A6J3KH38_9HYME</name>
<evidence type="ECO:0000256" key="12">
    <source>
        <dbReference type="ARBA" id="ARBA00022857"/>
    </source>
</evidence>
<dbReference type="InterPro" id="IPR002259">
    <property type="entry name" value="Eqnu_transpt"/>
</dbReference>
<feature type="transmembrane region" description="Helical" evidence="17">
    <location>
        <begin position="927"/>
        <end position="951"/>
    </location>
</feature>
<feature type="binding site" evidence="16">
    <location>
        <begin position="514"/>
        <end position="518"/>
    </location>
    <ligand>
        <name>NADP(+)</name>
        <dbReference type="ChEBI" id="CHEBI:58349"/>
    </ligand>
</feature>
<dbReference type="GO" id="GO:0050660">
    <property type="term" value="F:flavin adenine dinucleotide binding"/>
    <property type="evidence" value="ECO:0007669"/>
    <property type="project" value="UniProtKB-UniRule"/>
</dbReference>
<dbReference type="InterPro" id="IPR008254">
    <property type="entry name" value="Flavodoxin/NO_synth"/>
</dbReference>
<dbReference type="GO" id="GO:0016020">
    <property type="term" value="C:membrane"/>
    <property type="evidence" value="ECO:0007669"/>
    <property type="project" value="UniProtKB-SubCell"/>
</dbReference>